<dbReference type="KEGG" id="svn:CP980_10140"/>
<dbReference type="AlphaFoldDB" id="A0A5J6JCD6"/>
<feature type="compositionally biased region" description="Polar residues" evidence="1">
    <location>
        <begin position="55"/>
        <end position="78"/>
    </location>
</feature>
<dbReference type="EMBL" id="CP023692">
    <property type="protein sequence ID" value="QEV45386.1"/>
    <property type="molecule type" value="Genomic_DNA"/>
</dbReference>
<organism evidence="3 4">
    <name type="scientific">Streptomyces vinaceus</name>
    <dbReference type="NCBI Taxonomy" id="1960"/>
    <lineage>
        <taxon>Bacteria</taxon>
        <taxon>Bacillati</taxon>
        <taxon>Actinomycetota</taxon>
        <taxon>Actinomycetes</taxon>
        <taxon>Kitasatosporales</taxon>
        <taxon>Streptomycetaceae</taxon>
        <taxon>Streptomyces</taxon>
    </lineage>
</organism>
<dbReference type="RefSeq" id="WP_132756916.1">
    <property type="nucleotide sequence ID" value="NZ_BNBW01000002.1"/>
</dbReference>
<evidence type="ECO:0000313" key="3">
    <source>
        <dbReference type="EMBL" id="QEV45386.1"/>
    </source>
</evidence>
<reference evidence="3 4" key="1">
    <citation type="submission" date="2017-09" db="EMBL/GenBank/DDBJ databases">
        <authorList>
            <person name="Lee N."/>
            <person name="Cho B.-K."/>
        </authorList>
    </citation>
    <scope>NUCLEOTIDE SEQUENCE [LARGE SCALE GENOMIC DNA]</scope>
    <source>
        <strain evidence="3 4">ATCC 27476</strain>
    </source>
</reference>
<sequence length="101" mass="9578">MASNRSIRVLAAVAALPFAVALFTGTAQADNGAGAGVSSNAAVGEILGSGIAGSNLGNSSTTQQVATGSGASNQNDGAQANGAGYTAIGQANGSFVFHPVP</sequence>
<keyword evidence="4" id="KW-1185">Reference proteome</keyword>
<evidence type="ECO:0000256" key="1">
    <source>
        <dbReference type="SAM" id="MobiDB-lite"/>
    </source>
</evidence>
<dbReference type="Proteomes" id="UP000325563">
    <property type="component" value="Chromosome"/>
</dbReference>
<accession>A0A5J6JCD6</accession>
<feature type="signal peptide" evidence="2">
    <location>
        <begin position="1"/>
        <end position="29"/>
    </location>
</feature>
<evidence type="ECO:0000313" key="4">
    <source>
        <dbReference type="Proteomes" id="UP000325563"/>
    </source>
</evidence>
<proteinExistence type="predicted"/>
<feature type="region of interest" description="Disordered" evidence="1">
    <location>
        <begin position="52"/>
        <end position="83"/>
    </location>
</feature>
<protein>
    <recommendedName>
        <fullName evidence="5">Secreted protein</fullName>
    </recommendedName>
</protein>
<dbReference type="GeneID" id="95610923"/>
<name>A0A5J6JCD6_STRVI</name>
<feature type="chain" id="PRO_5023815572" description="Secreted protein" evidence="2">
    <location>
        <begin position="30"/>
        <end position="101"/>
    </location>
</feature>
<evidence type="ECO:0008006" key="5">
    <source>
        <dbReference type="Google" id="ProtNLM"/>
    </source>
</evidence>
<evidence type="ECO:0000256" key="2">
    <source>
        <dbReference type="SAM" id="SignalP"/>
    </source>
</evidence>
<keyword evidence="2" id="KW-0732">Signal</keyword>
<gene>
    <name evidence="3" type="ORF">CP980_10140</name>
</gene>